<evidence type="ECO:0000313" key="2">
    <source>
        <dbReference type="EMBL" id="RVU48744.1"/>
    </source>
</evidence>
<sequence>MKTMRSQASTLPTWMFVSLLTGLCAAACGPREPAEPQVPDDEQTVLYGECRSDAECPPERRCELELCVVPVAEATLRYGLTILPSSASNIAPQKISAQAWPVSGTSVAVEELVTLELHVEGISPERSATLVAIPEESFSEAQPQGSVIGGRTTLRLGRGDYAIILVPDGGDLPRYDLGTLSVEEDGARTLDVPPTSQLRELRGRLVRRSGLPLDLLDLPVQGARVIGIDPESRQTTSTAITNGLGDFTLLAPDDARSYDLRVSPAQPDALIPQATFEDAFGPESDSGRFHLGNWLIELLQLEVRLQSATHFEPEDWSTYAIEARAPLGIGELLLPIPVDSGGRARARLLAGTYALRVRPPAESALEATTIETNLLEGLSTTVELDARPELSGRVVDSSGAPVASARLRMEPLQRSDFSRSIATLDDGSWSARLPAGDYRVTIVPPANLGQPRQVETFSANAQSPTLLWRLAAPTIVRGQLEHPQYSTGAITVQLTHPETGEILAEGRTDTSGRYQLIVPAPALEELR</sequence>
<name>A0ABY0CYF5_9DELT</name>
<keyword evidence="3" id="KW-1185">Reference proteome</keyword>
<dbReference type="Gene3D" id="2.60.40.1120">
    <property type="entry name" value="Carboxypeptidase-like, regulatory domain"/>
    <property type="match status" value="1"/>
</dbReference>
<protein>
    <submittedName>
        <fullName evidence="2">Carboxypeptidase regulatory-like domain-containing protein</fullName>
    </submittedName>
</protein>
<feature type="signal peptide" evidence="1">
    <location>
        <begin position="1"/>
        <end position="26"/>
    </location>
</feature>
<dbReference type="EMBL" id="SADD01000001">
    <property type="protein sequence ID" value="RVU48744.1"/>
    <property type="molecule type" value="Genomic_DNA"/>
</dbReference>
<evidence type="ECO:0000256" key="1">
    <source>
        <dbReference type="SAM" id="SignalP"/>
    </source>
</evidence>
<comment type="caution">
    <text evidence="2">The sequence shown here is derived from an EMBL/GenBank/DDBJ whole genome shotgun (WGS) entry which is preliminary data.</text>
</comment>
<evidence type="ECO:0000313" key="3">
    <source>
        <dbReference type="Proteomes" id="UP000282926"/>
    </source>
</evidence>
<organism evidence="2 3">
    <name type="scientific">Lujinxingia sediminis</name>
    <dbReference type="NCBI Taxonomy" id="2480984"/>
    <lineage>
        <taxon>Bacteria</taxon>
        <taxon>Deltaproteobacteria</taxon>
        <taxon>Bradymonadales</taxon>
        <taxon>Lujinxingiaceae</taxon>
        <taxon>Lujinxingia</taxon>
    </lineage>
</organism>
<dbReference type="InterPro" id="IPR008969">
    <property type="entry name" value="CarboxyPept-like_regulatory"/>
</dbReference>
<dbReference type="Pfam" id="PF13620">
    <property type="entry name" value="CarboxypepD_reg"/>
    <property type="match status" value="1"/>
</dbReference>
<accession>A0ABY0CYF5</accession>
<feature type="chain" id="PRO_5045187919" evidence="1">
    <location>
        <begin position="27"/>
        <end position="527"/>
    </location>
</feature>
<reference evidence="2 3" key="1">
    <citation type="submission" date="2019-01" db="EMBL/GenBank/DDBJ databases">
        <title>Lujinxingia litoralis gen. nov., sp. nov. and Lujinxingia sediminis gen. nov., sp. nov., new members in the order Bradymonadales, isolated from coastal sediment.</title>
        <authorList>
            <person name="Li C.-M."/>
        </authorList>
    </citation>
    <scope>NUCLEOTIDE SEQUENCE [LARGE SCALE GENOMIC DNA]</scope>
    <source>
        <strain evidence="2 3">SEH01</strain>
    </source>
</reference>
<keyword evidence="1" id="KW-0732">Signal</keyword>
<proteinExistence type="predicted"/>
<dbReference type="SUPFAM" id="SSF49464">
    <property type="entry name" value="Carboxypeptidase regulatory domain-like"/>
    <property type="match status" value="1"/>
</dbReference>
<gene>
    <name evidence="2" type="ORF">EA187_04755</name>
</gene>
<dbReference type="Proteomes" id="UP000282926">
    <property type="component" value="Unassembled WGS sequence"/>
</dbReference>